<feature type="region of interest" description="Disordered" evidence="1">
    <location>
        <begin position="149"/>
        <end position="216"/>
    </location>
</feature>
<dbReference type="CDD" id="cd07823">
    <property type="entry name" value="SRPBCC_5"/>
    <property type="match status" value="1"/>
</dbReference>
<reference evidence="3 4" key="1">
    <citation type="submission" date="2024-09" db="EMBL/GenBank/DDBJ databases">
        <authorList>
            <person name="Sun Q."/>
            <person name="Mori K."/>
        </authorList>
    </citation>
    <scope>NUCLEOTIDE SEQUENCE [LARGE SCALE GENOMIC DNA]</scope>
    <source>
        <strain evidence="3 4">TBRC 0563</strain>
    </source>
</reference>
<feature type="compositionally biased region" description="Low complexity" evidence="1">
    <location>
        <begin position="201"/>
        <end position="214"/>
    </location>
</feature>
<feature type="transmembrane region" description="Helical" evidence="2">
    <location>
        <begin position="236"/>
        <end position="253"/>
    </location>
</feature>
<keyword evidence="2" id="KW-0812">Transmembrane</keyword>
<dbReference type="Pfam" id="PF06240">
    <property type="entry name" value="COXG"/>
    <property type="match status" value="1"/>
</dbReference>
<protein>
    <submittedName>
        <fullName evidence="3">SRPBCC family protein</fullName>
    </submittedName>
</protein>
<evidence type="ECO:0000256" key="2">
    <source>
        <dbReference type="SAM" id="Phobius"/>
    </source>
</evidence>
<proteinExistence type="predicted"/>
<dbReference type="InterPro" id="IPR010419">
    <property type="entry name" value="CO_DH_gsu"/>
</dbReference>
<evidence type="ECO:0000313" key="4">
    <source>
        <dbReference type="Proteomes" id="UP001589627"/>
    </source>
</evidence>
<evidence type="ECO:0000256" key="1">
    <source>
        <dbReference type="SAM" id="MobiDB-lite"/>
    </source>
</evidence>
<feature type="compositionally biased region" description="Low complexity" evidence="1">
    <location>
        <begin position="151"/>
        <end position="185"/>
    </location>
</feature>
<organism evidence="3 4">
    <name type="scientific">Actinoallomurus acaciae</name>
    <dbReference type="NCBI Taxonomy" id="502577"/>
    <lineage>
        <taxon>Bacteria</taxon>
        <taxon>Bacillati</taxon>
        <taxon>Actinomycetota</taxon>
        <taxon>Actinomycetes</taxon>
        <taxon>Streptosporangiales</taxon>
        <taxon>Thermomonosporaceae</taxon>
        <taxon>Actinoallomurus</taxon>
    </lineage>
</organism>
<name>A0ABV5YBM7_9ACTN</name>
<keyword evidence="4" id="KW-1185">Reference proteome</keyword>
<dbReference type="Proteomes" id="UP001589627">
    <property type="component" value="Unassembled WGS sequence"/>
</dbReference>
<dbReference type="SUPFAM" id="SSF55961">
    <property type="entry name" value="Bet v1-like"/>
    <property type="match status" value="1"/>
</dbReference>
<keyword evidence="2" id="KW-0472">Membrane</keyword>
<feature type="compositionally biased region" description="Basic and acidic residues" evidence="1">
    <location>
        <begin position="186"/>
        <end position="200"/>
    </location>
</feature>
<keyword evidence="2" id="KW-1133">Transmembrane helix</keyword>
<sequence>MELDHEFTVPVPVDQAWPVLLDVERIAPCMPGATLDSVDGDDFTGRLKVKLGAMTITYKGSARIAARDEETHTVSIEGTGKEARGAGTASANVQAQLHGEGDGTRVTVHTKLNITGRPAQFGRNIMAEVGGKLIGRFADNLAEEIARPETPEAAAPAPAEEPQTAPAEPKTAAEPAPQTAPAEPKTAAEPKETGEPKESAEAAPEPAAQRPVAARSPNDEAINLLEFAGPSIAKRLAPLAAGLVGLWGLWRIVRRVRRK</sequence>
<accession>A0ABV5YBM7</accession>
<dbReference type="Gene3D" id="3.30.530.20">
    <property type="match status" value="1"/>
</dbReference>
<comment type="caution">
    <text evidence="3">The sequence shown here is derived from an EMBL/GenBank/DDBJ whole genome shotgun (WGS) entry which is preliminary data.</text>
</comment>
<dbReference type="EMBL" id="JBHLZP010000049">
    <property type="protein sequence ID" value="MFB9832433.1"/>
    <property type="molecule type" value="Genomic_DNA"/>
</dbReference>
<dbReference type="RefSeq" id="WP_378198189.1">
    <property type="nucleotide sequence ID" value="NZ_JBHLZP010000049.1"/>
</dbReference>
<evidence type="ECO:0000313" key="3">
    <source>
        <dbReference type="EMBL" id="MFB9832433.1"/>
    </source>
</evidence>
<dbReference type="PANTHER" id="PTHR38588">
    <property type="entry name" value="BLL0334 PROTEIN"/>
    <property type="match status" value="1"/>
</dbReference>
<dbReference type="PANTHER" id="PTHR38588:SF1">
    <property type="entry name" value="BLL0334 PROTEIN"/>
    <property type="match status" value="1"/>
</dbReference>
<dbReference type="InterPro" id="IPR023393">
    <property type="entry name" value="START-like_dom_sf"/>
</dbReference>
<gene>
    <name evidence="3" type="ORF">ACFFNX_09560</name>
</gene>